<dbReference type="InterPro" id="IPR003834">
    <property type="entry name" value="Cyt_c_assmbl_TM_dom"/>
</dbReference>
<feature type="transmembrane region" description="Helical" evidence="6">
    <location>
        <begin position="159"/>
        <end position="179"/>
    </location>
</feature>
<keyword evidence="3 6" id="KW-0812">Transmembrane</keyword>
<dbReference type="PANTHER" id="PTHR31272:SF4">
    <property type="entry name" value="CYTOCHROME C-TYPE BIOGENESIS PROTEIN HI_1454-RELATED"/>
    <property type="match status" value="1"/>
</dbReference>
<evidence type="ECO:0000256" key="5">
    <source>
        <dbReference type="ARBA" id="ARBA00023136"/>
    </source>
</evidence>
<organism evidence="8 9">
    <name type="scientific">Schaalia turicensis</name>
    <dbReference type="NCBI Taxonomy" id="131111"/>
    <lineage>
        <taxon>Bacteria</taxon>
        <taxon>Bacillati</taxon>
        <taxon>Actinomycetota</taxon>
        <taxon>Actinomycetes</taxon>
        <taxon>Actinomycetales</taxon>
        <taxon>Actinomycetaceae</taxon>
        <taxon>Schaalia</taxon>
    </lineage>
</organism>
<comment type="similarity">
    <text evidence="2">Belongs to the DsbD family.</text>
</comment>
<evidence type="ECO:0000256" key="6">
    <source>
        <dbReference type="SAM" id="Phobius"/>
    </source>
</evidence>
<reference evidence="8 9" key="1">
    <citation type="submission" date="2017-12" db="EMBL/GenBank/DDBJ databases">
        <title>Phylogenetic diversity of female urinary microbiome.</title>
        <authorList>
            <person name="Thomas-White K."/>
            <person name="Wolfe A.J."/>
        </authorList>
    </citation>
    <scope>NUCLEOTIDE SEQUENCE [LARGE SCALE GENOMIC DNA]</scope>
    <source>
        <strain evidence="8 9">UMB0250</strain>
    </source>
</reference>
<evidence type="ECO:0000256" key="4">
    <source>
        <dbReference type="ARBA" id="ARBA00022989"/>
    </source>
</evidence>
<keyword evidence="4 6" id="KW-1133">Transmembrane helix</keyword>
<gene>
    <name evidence="8" type="ORF">CYJ25_02500</name>
</gene>
<accession>A0A2I1I7K6</accession>
<dbReference type="Pfam" id="PF02683">
    <property type="entry name" value="DsbD_TM"/>
    <property type="match status" value="1"/>
</dbReference>
<feature type="transmembrane region" description="Helical" evidence="6">
    <location>
        <begin position="117"/>
        <end position="147"/>
    </location>
</feature>
<evidence type="ECO:0000313" key="9">
    <source>
        <dbReference type="Proteomes" id="UP000234545"/>
    </source>
</evidence>
<dbReference type="OrthoDB" id="4332145at2"/>
<dbReference type="InterPro" id="IPR051790">
    <property type="entry name" value="Cytochrome_c-biogenesis_DsbD"/>
</dbReference>
<name>A0A2I1I7K6_9ACTO</name>
<dbReference type="Proteomes" id="UP000234545">
    <property type="component" value="Unassembled WGS sequence"/>
</dbReference>
<feature type="transmembrane region" description="Helical" evidence="6">
    <location>
        <begin position="6"/>
        <end position="33"/>
    </location>
</feature>
<feature type="transmembrane region" description="Helical" evidence="6">
    <location>
        <begin position="74"/>
        <end position="96"/>
    </location>
</feature>
<comment type="subcellular location">
    <subcellularLocation>
        <location evidence="1">Membrane</location>
        <topology evidence="1">Multi-pass membrane protein</topology>
    </subcellularLocation>
</comment>
<evidence type="ECO:0000313" key="8">
    <source>
        <dbReference type="EMBL" id="PKY67119.1"/>
    </source>
</evidence>
<evidence type="ECO:0000256" key="1">
    <source>
        <dbReference type="ARBA" id="ARBA00004141"/>
    </source>
</evidence>
<comment type="caution">
    <text evidence="8">The sequence shown here is derived from an EMBL/GenBank/DDBJ whole genome shotgun (WGS) entry which is preliminary data.</text>
</comment>
<feature type="transmembrane region" description="Helical" evidence="6">
    <location>
        <begin position="249"/>
        <end position="269"/>
    </location>
</feature>
<dbReference type="AlphaFoldDB" id="A0A2I1I7K6"/>
<feature type="domain" description="Cytochrome C biogenesis protein transmembrane" evidence="7">
    <location>
        <begin position="6"/>
        <end position="187"/>
    </location>
</feature>
<evidence type="ECO:0000256" key="3">
    <source>
        <dbReference type="ARBA" id="ARBA00022692"/>
    </source>
</evidence>
<dbReference type="GO" id="GO:0016020">
    <property type="term" value="C:membrane"/>
    <property type="evidence" value="ECO:0007669"/>
    <property type="project" value="UniProtKB-SubCell"/>
</dbReference>
<dbReference type="EMBL" id="PKKJ01000001">
    <property type="protein sequence ID" value="PKY67119.1"/>
    <property type="molecule type" value="Genomic_DNA"/>
</dbReference>
<dbReference type="RefSeq" id="WP_101627612.1">
    <property type="nucleotide sequence ID" value="NZ_JBQOSN010000001.1"/>
</dbReference>
<proteinExistence type="inferred from homology"/>
<feature type="transmembrane region" description="Helical" evidence="6">
    <location>
        <begin position="200"/>
        <end position="223"/>
    </location>
</feature>
<protein>
    <submittedName>
        <fullName evidence="8">Cytochrome c biogenesis protein CcdA</fullName>
    </submittedName>
</protein>
<sequence length="281" mass="29469">MTLTPLAALLGGVLTVFAPCSVMILPAFFAYAFQSRSALLLRTGIFWLGLLTSLLPLGVLVGAAGSALRDHLDLITRICAFIIIILGIVEIIALEIPTPHRKASAGVRKERDRTHPLSIYLLGLTYGFAGTGCAGPILGAVLVAAGIGASPATGAALMALYATGMVVPLAVLALAWQSTNLSSSTWLRPRPLRLFGRDTTWTNVVSGIVLVALGAVLLIAGIANPLGGLISATTLASWEQSLMRFGSTIPTWAMITVVVLVIAAAWFAWPRRTKETETNAA</sequence>
<keyword evidence="5 6" id="KW-0472">Membrane</keyword>
<evidence type="ECO:0000259" key="7">
    <source>
        <dbReference type="Pfam" id="PF02683"/>
    </source>
</evidence>
<dbReference type="GO" id="GO:0017004">
    <property type="term" value="P:cytochrome complex assembly"/>
    <property type="evidence" value="ECO:0007669"/>
    <property type="project" value="InterPro"/>
</dbReference>
<feature type="transmembrane region" description="Helical" evidence="6">
    <location>
        <begin position="45"/>
        <end position="68"/>
    </location>
</feature>
<evidence type="ECO:0000256" key="2">
    <source>
        <dbReference type="ARBA" id="ARBA00006143"/>
    </source>
</evidence>
<dbReference type="PANTHER" id="PTHR31272">
    <property type="entry name" value="CYTOCHROME C-TYPE BIOGENESIS PROTEIN HI_1454-RELATED"/>
    <property type="match status" value="1"/>
</dbReference>